<organism evidence="9 10">
    <name type="scientific">Mycobacterium syngnathidarum</name>
    <dbReference type="NCBI Taxonomy" id="1908205"/>
    <lineage>
        <taxon>Bacteria</taxon>
        <taxon>Bacillati</taxon>
        <taxon>Actinomycetota</taxon>
        <taxon>Actinomycetes</taxon>
        <taxon>Mycobacteriales</taxon>
        <taxon>Mycobacteriaceae</taxon>
        <taxon>Mycobacterium</taxon>
    </lineage>
</organism>
<evidence type="ECO:0000256" key="1">
    <source>
        <dbReference type="ARBA" id="ARBA00004236"/>
    </source>
</evidence>
<gene>
    <name evidence="9" type="ORF">BKG61_09250</name>
</gene>
<dbReference type="GO" id="GO:0005886">
    <property type="term" value="C:plasma membrane"/>
    <property type="evidence" value="ECO:0007669"/>
    <property type="project" value="UniProtKB-SubCell"/>
</dbReference>
<comment type="similarity">
    <text evidence="2">Belongs to the MmpS family.</text>
</comment>
<dbReference type="InterPro" id="IPR008693">
    <property type="entry name" value="MmpS"/>
</dbReference>
<evidence type="ECO:0000256" key="5">
    <source>
        <dbReference type="ARBA" id="ARBA00022989"/>
    </source>
</evidence>
<comment type="caution">
    <text evidence="9">The sequence shown here is derived from an EMBL/GenBank/DDBJ whole genome shotgun (WGS) entry which is preliminary data.</text>
</comment>
<evidence type="ECO:0008006" key="11">
    <source>
        <dbReference type="Google" id="ProtNLM"/>
    </source>
</evidence>
<dbReference type="Proteomes" id="UP000179636">
    <property type="component" value="Unassembled WGS sequence"/>
</dbReference>
<evidence type="ECO:0000313" key="10">
    <source>
        <dbReference type="Proteomes" id="UP000179636"/>
    </source>
</evidence>
<feature type="region of interest" description="Disordered" evidence="7">
    <location>
        <begin position="1"/>
        <end position="33"/>
    </location>
</feature>
<feature type="compositionally biased region" description="Low complexity" evidence="7">
    <location>
        <begin position="144"/>
        <end position="162"/>
    </location>
</feature>
<keyword evidence="4 8" id="KW-0812">Transmembrane</keyword>
<keyword evidence="5 8" id="KW-1133">Transmembrane helix</keyword>
<evidence type="ECO:0000256" key="2">
    <source>
        <dbReference type="ARBA" id="ARBA00007531"/>
    </source>
</evidence>
<name>A0A1S1K707_9MYCO</name>
<dbReference type="RefSeq" id="WP_065510956.1">
    <property type="nucleotide sequence ID" value="NZ_MLHV01000006.1"/>
</dbReference>
<keyword evidence="10" id="KW-1185">Reference proteome</keyword>
<dbReference type="InterPro" id="IPR038468">
    <property type="entry name" value="MmpS_C"/>
</dbReference>
<evidence type="ECO:0000256" key="3">
    <source>
        <dbReference type="ARBA" id="ARBA00022475"/>
    </source>
</evidence>
<keyword evidence="6 8" id="KW-0472">Membrane</keyword>
<accession>A0A1S1K707</accession>
<evidence type="ECO:0000256" key="6">
    <source>
        <dbReference type="ARBA" id="ARBA00023136"/>
    </source>
</evidence>
<reference evidence="9 10" key="1">
    <citation type="submission" date="2016-10" db="EMBL/GenBank/DDBJ databases">
        <title>Evaluation of Human, Animal and Environmental Mycobacterium chelonae Isolates by Core Genome Phylogenomic Analysis, Targeted Gene Comparison, and Anti-microbial Susceptibility Patterns: A Tale of Mistaken Identities.</title>
        <authorList>
            <person name="Fogelson S.B."/>
            <person name="Camus A.C."/>
            <person name="Lorenz W."/>
            <person name="Vasireddy R."/>
            <person name="Vasireddy S."/>
            <person name="Smith T."/>
            <person name="Brown-Elliott B.A."/>
            <person name="Wallace R.J.Jr."/>
            <person name="Hasan N.A."/>
            <person name="Reischl U."/>
            <person name="Sanchez S."/>
        </authorList>
    </citation>
    <scope>NUCLEOTIDE SEQUENCE [LARGE SCALE GENOMIC DNA]</scope>
    <source>
        <strain evidence="9 10">24999</strain>
    </source>
</reference>
<sequence length="267" mass="27926">MTRHYSPYDTTPTERFGDRPYEPSGYSGYTPDYRTDYAAGHSSYPTDAEPDYDADYDDYDADYDDDVTFYEDPIDRRWIWVAGVAGAILLIAVICTVVILGGGDSGSVSATLTSPSAQPTQTTQPAQDATSKPVPPRAAPTAPLSPETVTTLTPTPSATATPAPAPPAAAEPPAGVATPNAVTYTVTGTRQLIDLVTIVYTDAQGALQTDINVALPWTKTVVLNPGVTLKSVTATSVAGQLNCSITDAAGAVLVAQANNTMITTCTQ</sequence>
<dbReference type="Gene3D" id="2.60.40.2880">
    <property type="entry name" value="MmpS1-5, C-terminal soluble domain"/>
    <property type="match status" value="1"/>
</dbReference>
<feature type="transmembrane region" description="Helical" evidence="8">
    <location>
        <begin position="78"/>
        <end position="100"/>
    </location>
</feature>
<keyword evidence="3" id="KW-1003">Cell membrane</keyword>
<evidence type="ECO:0000313" key="9">
    <source>
        <dbReference type="EMBL" id="OHU01670.1"/>
    </source>
</evidence>
<evidence type="ECO:0000256" key="8">
    <source>
        <dbReference type="SAM" id="Phobius"/>
    </source>
</evidence>
<dbReference type="AlphaFoldDB" id="A0A1S1K707"/>
<feature type="region of interest" description="Disordered" evidence="7">
    <location>
        <begin position="110"/>
        <end position="176"/>
    </location>
</feature>
<comment type="subcellular location">
    <subcellularLocation>
        <location evidence="1">Cell membrane</location>
    </subcellularLocation>
</comment>
<dbReference type="Pfam" id="PF05423">
    <property type="entry name" value="Mycobact_memb"/>
    <property type="match status" value="1"/>
</dbReference>
<evidence type="ECO:0000256" key="4">
    <source>
        <dbReference type="ARBA" id="ARBA00022692"/>
    </source>
</evidence>
<protein>
    <recommendedName>
        <fullName evidence="11">MmpS3 protein</fullName>
    </recommendedName>
</protein>
<evidence type="ECO:0000256" key="7">
    <source>
        <dbReference type="SAM" id="MobiDB-lite"/>
    </source>
</evidence>
<proteinExistence type="inferred from homology"/>
<dbReference type="EMBL" id="MLHV01000006">
    <property type="protein sequence ID" value="OHU01670.1"/>
    <property type="molecule type" value="Genomic_DNA"/>
</dbReference>
<dbReference type="OrthoDB" id="4761936at2"/>
<feature type="compositionally biased region" description="Low complexity" evidence="7">
    <location>
        <begin position="113"/>
        <end position="131"/>
    </location>
</feature>